<name>A0ABP4XNE7_9MICO</name>
<evidence type="ECO:0000313" key="10">
    <source>
        <dbReference type="EMBL" id="GAA1786526.1"/>
    </source>
</evidence>
<feature type="transmembrane region" description="Helical" evidence="7">
    <location>
        <begin position="242"/>
        <end position="264"/>
    </location>
</feature>
<dbReference type="EMBL" id="BAAAOB010000001">
    <property type="protein sequence ID" value="GAA1786526.1"/>
    <property type="molecule type" value="Genomic_DNA"/>
</dbReference>
<dbReference type="InterPro" id="IPR017871">
    <property type="entry name" value="ABC_transporter-like_CS"/>
</dbReference>
<dbReference type="Gene3D" id="1.20.1560.10">
    <property type="entry name" value="ABC transporter type 1, transmembrane domain"/>
    <property type="match status" value="1"/>
</dbReference>
<evidence type="ECO:0000259" key="9">
    <source>
        <dbReference type="PROSITE" id="PS50929"/>
    </source>
</evidence>
<keyword evidence="4 10" id="KW-0067">ATP-binding</keyword>
<feature type="transmembrane region" description="Helical" evidence="7">
    <location>
        <begin position="53"/>
        <end position="70"/>
    </location>
</feature>
<dbReference type="SUPFAM" id="SSF90123">
    <property type="entry name" value="ABC transporter transmembrane region"/>
    <property type="match status" value="1"/>
</dbReference>
<dbReference type="PANTHER" id="PTHR24221">
    <property type="entry name" value="ATP-BINDING CASSETTE SUB-FAMILY B"/>
    <property type="match status" value="1"/>
</dbReference>
<feature type="transmembrane region" description="Helical" evidence="7">
    <location>
        <begin position="21"/>
        <end position="47"/>
    </location>
</feature>
<dbReference type="PROSITE" id="PS00211">
    <property type="entry name" value="ABC_TRANSPORTER_1"/>
    <property type="match status" value="1"/>
</dbReference>
<feature type="domain" description="ABC transmembrane type-1" evidence="9">
    <location>
        <begin position="21"/>
        <end position="299"/>
    </location>
</feature>
<organism evidence="10 11">
    <name type="scientific">Leucobacter iarius</name>
    <dbReference type="NCBI Taxonomy" id="333963"/>
    <lineage>
        <taxon>Bacteria</taxon>
        <taxon>Bacillati</taxon>
        <taxon>Actinomycetota</taxon>
        <taxon>Actinomycetes</taxon>
        <taxon>Micrococcales</taxon>
        <taxon>Microbacteriaceae</taxon>
        <taxon>Leucobacter</taxon>
    </lineage>
</organism>
<comment type="subcellular location">
    <subcellularLocation>
        <location evidence="1">Cell membrane</location>
        <topology evidence="1">Multi-pass membrane protein</topology>
    </subcellularLocation>
</comment>
<dbReference type="InterPro" id="IPR003439">
    <property type="entry name" value="ABC_transporter-like_ATP-bd"/>
</dbReference>
<accession>A0ABP4XNE7</accession>
<protein>
    <submittedName>
        <fullName evidence="10">ABC transporter ATP-binding protein</fullName>
    </submittedName>
</protein>
<evidence type="ECO:0000256" key="3">
    <source>
        <dbReference type="ARBA" id="ARBA00022741"/>
    </source>
</evidence>
<feature type="domain" description="ABC transporter" evidence="8">
    <location>
        <begin position="331"/>
        <end position="575"/>
    </location>
</feature>
<dbReference type="InterPro" id="IPR027417">
    <property type="entry name" value="P-loop_NTPase"/>
</dbReference>
<evidence type="ECO:0000256" key="2">
    <source>
        <dbReference type="ARBA" id="ARBA00022692"/>
    </source>
</evidence>
<gene>
    <name evidence="10" type="ORF">GCM10009768_14260</name>
</gene>
<dbReference type="RefSeq" id="WP_344030970.1">
    <property type="nucleotide sequence ID" value="NZ_BAAAOB010000001.1"/>
</dbReference>
<keyword evidence="5 7" id="KW-1133">Transmembrane helix</keyword>
<keyword evidence="6 7" id="KW-0472">Membrane</keyword>
<feature type="transmembrane region" description="Helical" evidence="7">
    <location>
        <begin position="152"/>
        <end position="174"/>
    </location>
</feature>
<dbReference type="PANTHER" id="PTHR24221:SF654">
    <property type="entry name" value="ATP-BINDING CASSETTE SUB-FAMILY B MEMBER 6"/>
    <property type="match status" value="1"/>
</dbReference>
<keyword evidence="2 7" id="KW-0812">Transmembrane</keyword>
<dbReference type="InterPro" id="IPR039421">
    <property type="entry name" value="Type_1_exporter"/>
</dbReference>
<evidence type="ECO:0000313" key="11">
    <source>
        <dbReference type="Proteomes" id="UP001500851"/>
    </source>
</evidence>
<reference evidence="11" key="1">
    <citation type="journal article" date="2019" name="Int. J. Syst. Evol. Microbiol.">
        <title>The Global Catalogue of Microorganisms (GCM) 10K type strain sequencing project: providing services to taxonomists for standard genome sequencing and annotation.</title>
        <authorList>
            <consortium name="The Broad Institute Genomics Platform"/>
            <consortium name="The Broad Institute Genome Sequencing Center for Infectious Disease"/>
            <person name="Wu L."/>
            <person name="Ma J."/>
        </authorList>
    </citation>
    <scope>NUCLEOTIDE SEQUENCE [LARGE SCALE GENOMIC DNA]</scope>
    <source>
        <strain evidence="11">JCM 14736</strain>
    </source>
</reference>
<evidence type="ECO:0000256" key="7">
    <source>
        <dbReference type="SAM" id="Phobius"/>
    </source>
</evidence>
<dbReference type="Gene3D" id="3.40.50.300">
    <property type="entry name" value="P-loop containing nucleotide triphosphate hydrolases"/>
    <property type="match status" value="1"/>
</dbReference>
<keyword evidence="11" id="KW-1185">Reference proteome</keyword>
<dbReference type="Pfam" id="PF00005">
    <property type="entry name" value="ABC_tran"/>
    <property type="match status" value="1"/>
</dbReference>
<evidence type="ECO:0000256" key="5">
    <source>
        <dbReference type="ARBA" id="ARBA00022989"/>
    </source>
</evidence>
<dbReference type="InterPro" id="IPR036640">
    <property type="entry name" value="ABC1_TM_sf"/>
</dbReference>
<dbReference type="InterPro" id="IPR011527">
    <property type="entry name" value="ABC1_TM_dom"/>
</dbReference>
<evidence type="ECO:0000256" key="6">
    <source>
        <dbReference type="ARBA" id="ARBA00023136"/>
    </source>
</evidence>
<proteinExistence type="predicted"/>
<dbReference type="InterPro" id="IPR003593">
    <property type="entry name" value="AAA+_ATPase"/>
</dbReference>
<feature type="transmembrane region" description="Helical" evidence="7">
    <location>
        <begin position="124"/>
        <end position="146"/>
    </location>
</feature>
<dbReference type="SMART" id="SM00382">
    <property type="entry name" value="AAA"/>
    <property type="match status" value="1"/>
</dbReference>
<evidence type="ECO:0000256" key="4">
    <source>
        <dbReference type="ARBA" id="ARBA00022840"/>
    </source>
</evidence>
<dbReference type="PROSITE" id="PS50929">
    <property type="entry name" value="ABC_TM1F"/>
    <property type="match status" value="1"/>
</dbReference>
<comment type="caution">
    <text evidence="10">The sequence shown here is derived from an EMBL/GenBank/DDBJ whole genome shotgun (WGS) entry which is preliminary data.</text>
</comment>
<dbReference type="Proteomes" id="UP001500851">
    <property type="component" value="Unassembled WGS sequence"/>
</dbReference>
<sequence>MIRTLLSLLPANRRRAVVAHLGLTVLGILLRAVGAVLLVPLVSALFGPSPADAWPWLAALAAATVLGWAVDAAAAKRGFALGFALLDSGQRTVADRIAEVRLAWFDAERTATARQAVAATGPDLVGVVIYLVTPVLSAILLPIAIAVALLPIAWPLALAALAGVPILFGAFWLAGRLSRDADRAAADANTALTERIVEFARTQQALRAARRVDPARSLAGSALAEQHRATTRLILLQVPGQLLFGLAAQLALLLLAGTTVWLAATGALSAPEAIALTLVIVRYLEPFTALAELAPGIEAATGALRNMRAVLDAPVDPAGDREPARGSAPRIALRGVSFDYDGAAGSGVASAGSRVLSDFDLEFAPGTTTAIVGPSGSGKTTVLQLLAGLRRPGAGSVLVDGVPLAELSDASRRELVSVVFQHPYLFDGTVRDNILVGDPVASEERWRAAAALARVDTLADRLPDGWESRVGEAGGSLSGGERQRVSIARALVSRAPVLLVDEATSALDAENEAAVSAALADDPTPRTRVIVAHRLSSIRGAADRVVFLDGGRIVEDGSPEELLAAGGRFAEFWRQQHAASAWRLGGTGEPDRAGLSTMEA</sequence>
<dbReference type="SUPFAM" id="SSF52540">
    <property type="entry name" value="P-loop containing nucleoside triphosphate hydrolases"/>
    <property type="match status" value="1"/>
</dbReference>
<keyword evidence="3" id="KW-0547">Nucleotide-binding</keyword>
<evidence type="ECO:0000256" key="1">
    <source>
        <dbReference type="ARBA" id="ARBA00004651"/>
    </source>
</evidence>
<dbReference type="PROSITE" id="PS50893">
    <property type="entry name" value="ABC_TRANSPORTER_2"/>
    <property type="match status" value="1"/>
</dbReference>
<dbReference type="GO" id="GO:0005524">
    <property type="term" value="F:ATP binding"/>
    <property type="evidence" value="ECO:0007669"/>
    <property type="project" value="UniProtKB-KW"/>
</dbReference>
<evidence type="ECO:0000259" key="8">
    <source>
        <dbReference type="PROSITE" id="PS50893"/>
    </source>
</evidence>